<dbReference type="RefSeq" id="XP_038807370.1">
    <property type="nucleotide sequence ID" value="XM_038956289.1"/>
</dbReference>
<dbReference type="GeneID" id="62235439"/>
<comment type="caution">
    <text evidence="1">The sequence shown here is derived from an EMBL/GenBank/DDBJ whole genome shotgun (WGS) entry which is preliminary data.</text>
</comment>
<proteinExistence type="predicted"/>
<dbReference type="PROSITE" id="PS51257">
    <property type="entry name" value="PROKAR_LIPOPROTEIN"/>
    <property type="match status" value="1"/>
</dbReference>
<gene>
    <name evidence="1" type="ORF">EAE98_008666</name>
</gene>
<reference evidence="1 2" key="1">
    <citation type="journal article" date="2020" name="Genome Biol. Evol.">
        <title>Comparative genomics of Sclerotiniaceae.</title>
        <authorList>
            <person name="Valero Jimenez C.A."/>
            <person name="Steentjes M."/>
            <person name="Scholten O.E."/>
            <person name="Van Kan J.A.L."/>
        </authorList>
    </citation>
    <scope>NUCLEOTIDE SEQUENCE [LARGE SCALE GENOMIC DNA]</scope>
    <source>
        <strain evidence="1 2">B1</strain>
    </source>
</reference>
<dbReference type="Proteomes" id="UP000783213">
    <property type="component" value="Unassembled WGS sequence"/>
</dbReference>
<keyword evidence="2" id="KW-1185">Reference proteome</keyword>
<accession>A0ABQ7IDT5</accession>
<name>A0ABQ7IDT5_9HELO</name>
<evidence type="ECO:0000313" key="1">
    <source>
        <dbReference type="EMBL" id="KAF7921240.1"/>
    </source>
</evidence>
<dbReference type="EMBL" id="RCSX01000023">
    <property type="protein sequence ID" value="KAF7921240.1"/>
    <property type="molecule type" value="Genomic_DNA"/>
</dbReference>
<protein>
    <submittedName>
        <fullName evidence="1">Uncharacterized protein</fullName>
    </submittedName>
</protein>
<organism evidence="1 2">
    <name type="scientific">Botrytis deweyae</name>
    <dbReference type="NCBI Taxonomy" id="2478750"/>
    <lineage>
        <taxon>Eukaryota</taxon>
        <taxon>Fungi</taxon>
        <taxon>Dikarya</taxon>
        <taxon>Ascomycota</taxon>
        <taxon>Pezizomycotina</taxon>
        <taxon>Leotiomycetes</taxon>
        <taxon>Helotiales</taxon>
        <taxon>Sclerotiniaceae</taxon>
        <taxon>Botrytis</taxon>
    </lineage>
</organism>
<evidence type="ECO:0000313" key="2">
    <source>
        <dbReference type="Proteomes" id="UP000783213"/>
    </source>
</evidence>
<sequence length="97" mass="11076">MYNDNRRTLYRLFAIYFEAILESSAQHGWTTGCCPFQGMSKGRRERSGPDRGTELCQLSQCSSNEEQGRSRLTACKEVLLPEAATGYKVFYCDQSKF</sequence>